<evidence type="ECO:0000313" key="3">
    <source>
        <dbReference type="EMBL" id="KAF0030913.1"/>
    </source>
</evidence>
<evidence type="ECO:0000256" key="2">
    <source>
        <dbReference type="SAM" id="SignalP"/>
    </source>
</evidence>
<proteinExistence type="predicted"/>
<reference evidence="3 4" key="1">
    <citation type="submission" date="2019-06" db="EMBL/GenBank/DDBJ databases">
        <title>Draft genomes of female and male turbot (Scophthalmus maximus).</title>
        <authorList>
            <person name="Xu H."/>
            <person name="Xu X.-W."/>
            <person name="Shao C."/>
            <person name="Chen S."/>
        </authorList>
    </citation>
    <scope>NUCLEOTIDE SEQUENCE [LARGE SCALE GENOMIC DNA]</scope>
    <source>
        <strain evidence="3">Ysfricsl-2016a</strain>
        <tissue evidence="3">Blood</tissue>
    </source>
</reference>
<evidence type="ECO:0000256" key="1">
    <source>
        <dbReference type="SAM" id="MobiDB-lite"/>
    </source>
</evidence>
<accession>A0A6A4S9I4</accession>
<keyword evidence="2" id="KW-0732">Signal</keyword>
<evidence type="ECO:0000313" key="4">
    <source>
        <dbReference type="Proteomes" id="UP000438429"/>
    </source>
</evidence>
<name>A0A6A4S9I4_SCOMX</name>
<protein>
    <submittedName>
        <fullName evidence="3">Uncharacterized protein</fullName>
    </submittedName>
</protein>
<feature type="signal peptide" evidence="2">
    <location>
        <begin position="1"/>
        <end position="33"/>
    </location>
</feature>
<sequence>MAGSAAAGRAGPGLWASALLLVLLTGLSGPVRAVSEPGKWMLNVDSETLKKQTFFFFTKTLFNSSFIRFKASRREVVGHDEEEEEGRAASKTKGRRTREGRRFG</sequence>
<organism evidence="3 4">
    <name type="scientific">Scophthalmus maximus</name>
    <name type="common">Turbot</name>
    <name type="synonym">Psetta maxima</name>
    <dbReference type="NCBI Taxonomy" id="52904"/>
    <lineage>
        <taxon>Eukaryota</taxon>
        <taxon>Metazoa</taxon>
        <taxon>Chordata</taxon>
        <taxon>Craniata</taxon>
        <taxon>Vertebrata</taxon>
        <taxon>Euteleostomi</taxon>
        <taxon>Actinopterygii</taxon>
        <taxon>Neopterygii</taxon>
        <taxon>Teleostei</taxon>
        <taxon>Neoteleostei</taxon>
        <taxon>Acanthomorphata</taxon>
        <taxon>Carangaria</taxon>
        <taxon>Pleuronectiformes</taxon>
        <taxon>Pleuronectoidei</taxon>
        <taxon>Scophthalmidae</taxon>
        <taxon>Scophthalmus</taxon>
    </lineage>
</organism>
<gene>
    <name evidence="3" type="ORF">F2P81_017644</name>
</gene>
<dbReference type="Proteomes" id="UP000438429">
    <property type="component" value="Unassembled WGS sequence"/>
</dbReference>
<feature type="region of interest" description="Disordered" evidence="1">
    <location>
        <begin position="76"/>
        <end position="104"/>
    </location>
</feature>
<feature type="compositionally biased region" description="Basic residues" evidence="1">
    <location>
        <begin position="90"/>
        <end position="104"/>
    </location>
</feature>
<comment type="caution">
    <text evidence="3">The sequence shown here is derived from an EMBL/GenBank/DDBJ whole genome shotgun (WGS) entry which is preliminary data.</text>
</comment>
<feature type="chain" id="PRO_5025607567" evidence="2">
    <location>
        <begin position="34"/>
        <end position="104"/>
    </location>
</feature>
<dbReference type="EMBL" id="VEVO01000015">
    <property type="protein sequence ID" value="KAF0030913.1"/>
    <property type="molecule type" value="Genomic_DNA"/>
</dbReference>
<dbReference type="AlphaFoldDB" id="A0A6A4S9I4"/>